<dbReference type="AlphaFoldDB" id="W8AX04"/>
<keyword evidence="1" id="KW-0539">Nucleus</keyword>
<dbReference type="EMBL" id="GAMC01017190">
    <property type="protein sequence ID" value="JAB89365.1"/>
    <property type="molecule type" value="mRNA"/>
</dbReference>
<dbReference type="SUPFAM" id="SSF47095">
    <property type="entry name" value="HMG-box"/>
    <property type="match status" value="1"/>
</dbReference>
<reference evidence="4" key="1">
    <citation type="submission" date="2013-07" db="EMBL/GenBank/DDBJ databases">
        <authorList>
            <person name="Geib S."/>
        </authorList>
    </citation>
    <scope>NUCLEOTIDE SEQUENCE</scope>
</reference>
<dbReference type="SMART" id="SM00398">
    <property type="entry name" value="HMG"/>
    <property type="match status" value="1"/>
</dbReference>
<evidence type="ECO:0000259" key="3">
    <source>
        <dbReference type="PROSITE" id="PS50118"/>
    </source>
</evidence>
<dbReference type="GO" id="GO:0005634">
    <property type="term" value="C:nucleus"/>
    <property type="evidence" value="ECO:0007669"/>
    <property type="project" value="UniProtKB-UniRule"/>
</dbReference>
<feature type="compositionally biased region" description="Basic and acidic residues" evidence="2">
    <location>
        <begin position="119"/>
        <end position="129"/>
    </location>
</feature>
<name>W8AX04_CERCA</name>
<evidence type="ECO:0000313" key="4">
    <source>
        <dbReference type="EMBL" id="JAB89363.1"/>
    </source>
</evidence>
<feature type="compositionally biased region" description="Basic residues" evidence="2">
    <location>
        <begin position="137"/>
        <end position="152"/>
    </location>
</feature>
<keyword evidence="1" id="KW-0238">DNA-binding</keyword>
<organism evidence="4">
    <name type="scientific">Ceratitis capitata</name>
    <name type="common">Mediterranean fruit fly</name>
    <name type="synonym">Tephritis capitata</name>
    <dbReference type="NCBI Taxonomy" id="7213"/>
    <lineage>
        <taxon>Eukaryota</taxon>
        <taxon>Metazoa</taxon>
        <taxon>Ecdysozoa</taxon>
        <taxon>Arthropoda</taxon>
        <taxon>Hexapoda</taxon>
        <taxon>Insecta</taxon>
        <taxon>Pterygota</taxon>
        <taxon>Neoptera</taxon>
        <taxon>Endopterygota</taxon>
        <taxon>Diptera</taxon>
        <taxon>Brachycera</taxon>
        <taxon>Muscomorpha</taxon>
        <taxon>Tephritoidea</taxon>
        <taxon>Tephritidae</taxon>
        <taxon>Ceratitis</taxon>
        <taxon>Ceratitis</taxon>
    </lineage>
</organism>
<feature type="compositionally biased region" description="Low complexity" evidence="2">
    <location>
        <begin position="97"/>
        <end position="106"/>
    </location>
</feature>
<dbReference type="EMBL" id="GAMC01017192">
    <property type="protein sequence ID" value="JAB89363.1"/>
    <property type="molecule type" value="mRNA"/>
</dbReference>
<feature type="compositionally biased region" description="Gly residues" evidence="2">
    <location>
        <begin position="107"/>
        <end position="116"/>
    </location>
</feature>
<dbReference type="GO" id="GO:0003677">
    <property type="term" value="F:DNA binding"/>
    <property type="evidence" value="ECO:0007669"/>
    <property type="project" value="UniProtKB-UniRule"/>
</dbReference>
<dbReference type="InterPro" id="IPR009071">
    <property type="entry name" value="HMG_box_dom"/>
</dbReference>
<sequence>MSEQKNEDANTNCADHLTNAKSKATNPFFIFLHEFRQNLMKRGTYKTMTGKQICCAAGERWRQMSADEKLNYIVWARKNQQQRDPRLRAMAAKSHRASGSGASVVGAGRGGGGLGSGKSETKTERKDLGTYRGSITRPKKPSMQKRRTSYIK</sequence>
<accession>W8AX04</accession>
<dbReference type="Pfam" id="PF00505">
    <property type="entry name" value="HMG_box"/>
    <property type="match status" value="1"/>
</dbReference>
<proteinExistence type="evidence at transcript level"/>
<dbReference type="Gene3D" id="1.10.30.10">
    <property type="entry name" value="High mobility group box domain"/>
    <property type="match status" value="1"/>
</dbReference>
<dbReference type="PROSITE" id="PS50118">
    <property type="entry name" value="HMG_BOX_2"/>
    <property type="match status" value="1"/>
</dbReference>
<feature type="region of interest" description="Disordered" evidence="2">
    <location>
        <begin position="81"/>
        <end position="152"/>
    </location>
</feature>
<evidence type="ECO:0000256" key="2">
    <source>
        <dbReference type="SAM" id="MobiDB-lite"/>
    </source>
</evidence>
<reference evidence="4" key="2">
    <citation type="journal article" date="2014" name="BMC Genomics">
        <title>A genomic perspective to assessing quality of mass-reared SIT flies used in Mediterranean fruit fly (Ceratitis capitata) eradication in California.</title>
        <authorList>
            <person name="Calla B."/>
            <person name="Hall B."/>
            <person name="Hou S."/>
            <person name="Geib S.M."/>
        </authorList>
    </citation>
    <scope>NUCLEOTIDE SEQUENCE</scope>
</reference>
<dbReference type="InterPro" id="IPR036910">
    <property type="entry name" value="HMG_box_dom_sf"/>
</dbReference>
<evidence type="ECO:0000256" key="1">
    <source>
        <dbReference type="PROSITE-ProRule" id="PRU00267"/>
    </source>
</evidence>
<feature type="DNA-binding region" description="HMG box" evidence="1">
    <location>
        <begin position="21"/>
        <end position="91"/>
    </location>
</feature>
<dbReference type="CDD" id="cd00084">
    <property type="entry name" value="HMG-box_SF"/>
    <property type="match status" value="1"/>
</dbReference>
<feature type="domain" description="HMG box" evidence="3">
    <location>
        <begin position="21"/>
        <end position="91"/>
    </location>
</feature>
<protein>
    <recommendedName>
        <fullName evidence="3">HMG box domain-containing protein</fullName>
    </recommendedName>
</protein>